<protein>
    <submittedName>
        <fullName evidence="3">DUF3592 domain-containing protein</fullName>
    </submittedName>
</protein>
<dbReference type="RefSeq" id="WP_123103840.1">
    <property type="nucleotide sequence ID" value="NZ_RIBZ01000314.1"/>
</dbReference>
<feature type="transmembrane region" description="Helical" evidence="1">
    <location>
        <begin position="6"/>
        <end position="26"/>
    </location>
</feature>
<accession>A0A3M8VKZ0</accession>
<keyword evidence="4" id="KW-1185">Reference proteome</keyword>
<evidence type="ECO:0000313" key="3">
    <source>
        <dbReference type="EMBL" id="RNG18318.1"/>
    </source>
</evidence>
<sequence length="156" mass="17102">MSDSLVPWIFSLVFTPVGTVLGVVMYRKIRRNRTLLRTGASAQGVVTDLQPTRMQSPGSEGGATIRSHGTLVYYPVISWTTADGQSRETRTDIARPREKTLAVGTRVEVRYDPANPSHWTLPAESNTVWWVFTAMGALFAAIGLGSLIWALLALVL</sequence>
<comment type="caution">
    <text evidence="3">The sequence shown here is derived from an EMBL/GenBank/DDBJ whole genome shotgun (WGS) entry which is preliminary data.</text>
</comment>
<dbReference type="InterPro" id="IPR021994">
    <property type="entry name" value="DUF3592"/>
</dbReference>
<proteinExistence type="predicted"/>
<evidence type="ECO:0000256" key="1">
    <source>
        <dbReference type="SAM" id="Phobius"/>
    </source>
</evidence>
<keyword evidence="1" id="KW-0472">Membrane</keyword>
<evidence type="ECO:0000313" key="4">
    <source>
        <dbReference type="Proteomes" id="UP000275401"/>
    </source>
</evidence>
<organism evidence="3 4">
    <name type="scientific">Streptomyces botrytidirepellens</name>
    <dbReference type="NCBI Taxonomy" id="2486417"/>
    <lineage>
        <taxon>Bacteria</taxon>
        <taxon>Bacillati</taxon>
        <taxon>Actinomycetota</taxon>
        <taxon>Actinomycetes</taxon>
        <taxon>Kitasatosporales</taxon>
        <taxon>Streptomycetaceae</taxon>
        <taxon>Streptomyces</taxon>
    </lineage>
</organism>
<reference evidence="3 4" key="1">
    <citation type="submission" date="2018-11" db="EMBL/GenBank/DDBJ databases">
        <title>The Potential of Streptomyces as Biocontrol Agents against the Tomato grey mould, Botrytis cinerea (Gray mold) Frontiers in Microbiology.</title>
        <authorList>
            <person name="Li D."/>
        </authorList>
    </citation>
    <scope>NUCLEOTIDE SEQUENCE [LARGE SCALE GENOMIC DNA]</scope>
    <source>
        <strain evidence="3 4">NEAU-LD23</strain>
    </source>
</reference>
<name>A0A3M8VKZ0_9ACTN</name>
<gene>
    <name evidence="3" type="ORF">EEJ42_27075</name>
</gene>
<keyword evidence="1" id="KW-1133">Transmembrane helix</keyword>
<keyword evidence="1" id="KW-0812">Transmembrane</keyword>
<dbReference type="Proteomes" id="UP000275401">
    <property type="component" value="Unassembled WGS sequence"/>
</dbReference>
<evidence type="ECO:0000259" key="2">
    <source>
        <dbReference type="Pfam" id="PF12158"/>
    </source>
</evidence>
<dbReference type="Pfam" id="PF12158">
    <property type="entry name" value="DUF3592"/>
    <property type="match status" value="1"/>
</dbReference>
<feature type="transmembrane region" description="Helical" evidence="1">
    <location>
        <begin position="128"/>
        <end position="152"/>
    </location>
</feature>
<dbReference type="EMBL" id="RIBZ01000314">
    <property type="protein sequence ID" value="RNG18318.1"/>
    <property type="molecule type" value="Genomic_DNA"/>
</dbReference>
<feature type="domain" description="DUF3592" evidence="2">
    <location>
        <begin position="43"/>
        <end position="121"/>
    </location>
</feature>
<dbReference type="AlphaFoldDB" id="A0A3M8VKZ0"/>